<dbReference type="Gene3D" id="3.40.50.1000">
    <property type="entry name" value="HAD superfamily/HAD-like"/>
    <property type="match status" value="1"/>
</dbReference>
<dbReference type="NCBIfam" id="TIGR01656">
    <property type="entry name" value="Histidinol-ppas"/>
    <property type="match status" value="1"/>
</dbReference>
<evidence type="ECO:0000256" key="6">
    <source>
        <dbReference type="ARBA" id="ARBA00023277"/>
    </source>
</evidence>
<proteinExistence type="inferred from homology"/>
<dbReference type="InterPro" id="IPR036412">
    <property type="entry name" value="HAD-like_sf"/>
</dbReference>
<evidence type="ECO:0000256" key="2">
    <source>
        <dbReference type="ARBA" id="ARBA00005628"/>
    </source>
</evidence>
<reference evidence="8 9" key="1">
    <citation type="submission" date="2020-11" db="EMBL/GenBank/DDBJ databases">
        <title>Hymenobacter sp.</title>
        <authorList>
            <person name="Kim M.K."/>
        </authorList>
    </citation>
    <scope>NUCLEOTIDE SEQUENCE [LARGE SCALE GENOMIC DNA]</scope>
    <source>
        <strain evidence="8 9">BT594</strain>
    </source>
</reference>
<keyword evidence="4" id="KW-0479">Metal-binding</keyword>
<comment type="subcellular location">
    <subcellularLocation>
        <location evidence="1">Cytoplasm</location>
    </subcellularLocation>
</comment>
<accession>A0ABS0L704</accession>
<sequence>MIPGNYLTEPAGKAVFLDRDGVLNREMGDYVWRPAEFEVLPGVPEALQRLKAAGYYLVVVTNQAGIARKLYTAADVLACHDKLQQACGGVLDALYFASAHPSVSESLLRKPDSLMLEKAIARFHLDPARCWLVGDRLRDMEAGAKVGVPGILIGETEAVEFARQAPSLLAATDLILAAPAGYYKGLGFPENDASRLLLYGKKRPAR</sequence>
<dbReference type="CDD" id="cd07503">
    <property type="entry name" value="HAD_HisB-N"/>
    <property type="match status" value="1"/>
</dbReference>
<dbReference type="NCBIfam" id="TIGR01662">
    <property type="entry name" value="HAD-SF-IIIA"/>
    <property type="match status" value="1"/>
</dbReference>
<evidence type="ECO:0000256" key="7">
    <source>
        <dbReference type="ARBA" id="ARBA00031828"/>
    </source>
</evidence>
<keyword evidence="3" id="KW-0963">Cytoplasm</keyword>
<protein>
    <recommendedName>
        <fullName evidence="7">D,D-heptose 1,7-bisphosphate phosphatase</fullName>
    </recommendedName>
</protein>
<dbReference type="InterPro" id="IPR004446">
    <property type="entry name" value="Heptose_bisP_phosphatase"/>
</dbReference>
<comment type="caution">
    <text evidence="8">The sequence shown here is derived from an EMBL/GenBank/DDBJ whole genome shotgun (WGS) entry which is preliminary data.</text>
</comment>
<dbReference type="RefSeq" id="WP_196956723.1">
    <property type="nucleotide sequence ID" value="NZ_JADWYK010000015.1"/>
</dbReference>
<dbReference type="PANTHER" id="PTHR42891:SF1">
    <property type="entry name" value="D-GLYCERO-BETA-D-MANNO-HEPTOSE-1,7-BISPHOSPHATE 7-PHOSPHATASE"/>
    <property type="match status" value="1"/>
</dbReference>
<evidence type="ECO:0000256" key="5">
    <source>
        <dbReference type="ARBA" id="ARBA00022801"/>
    </source>
</evidence>
<evidence type="ECO:0000256" key="4">
    <source>
        <dbReference type="ARBA" id="ARBA00022723"/>
    </source>
</evidence>
<keyword evidence="9" id="KW-1185">Reference proteome</keyword>
<dbReference type="PANTHER" id="PTHR42891">
    <property type="entry name" value="D-GLYCERO-BETA-D-MANNO-HEPTOSE-1,7-BISPHOSPHATE 7-PHOSPHATASE"/>
    <property type="match status" value="1"/>
</dbReference>
<gene>
    <name evidence="8" type="ORF">I5L79_19325</name>
</gene>
<dbReference type="InterPro" id="IPR023214">
    <property type="entry name" value="HAD_sf"/>
</dbReference>
<dbReference type="GO" id="GO:0016787">
    <property type="term" value="F:hydrolase activity"/>
    <property type="evidence" value="ECO:0007669"/>
    <property type="project" value="UniProtKB-KW"/>
</dbReference>
<dbReference type="Pfam" id="PF00702">
    <property type="entry name" value="Hydrolase"/>
    <property type="match status" value="1"/>
</dbReference>
<evidence type="ECO:0000313" key="9">
    <source>
        <dbReference type="Proteomes" id="UP000601099"/>
    </source>
</evidence>
<keyword evidence="5 8" id="KW-0378">Hydrolase</keyword>
<dbReference type="InterPro" id="IPR006543">
    <property type="entry name" value="Histidinol-phos"/>
</dbReference>
<keyword evidence="6" id="KW-0119">Carbohydrate metabolism</keyword>
<dbReference type="SUPFAM" id="SSF56784">
    <property type="entry name" value="HAD-like"/>
    <property type="match status" value="1"/>
</dbReference>
<dbReference type="Proteomes" id="UP000601099">
    <property type="component" value="Unassembled WGS sequence"/>
</dbReference>
<evidence type="ECO:0000256" key="1">
    <source>
        <dbReference type="ARBA" id="ARBA00004496"/>
    </source>
</evidence>
<comment type="similarity">
    <text evidence="2">Belongs to the GmhB family.</text>
</comment>
<organism evidence="8 9">
    <name type="scientific">Hymenobacter guriensis</name>
    <dbReference type="NCBI Taxonomy" id="2793065"/>
    <lineage>
        <taxon>Bacteria</taxon>
        <taxon>Pseudomonadati</taxon>
        <taxon>Bacteroidota</taxon>
        <taxon>Cytophagia</taxon>
        <taxon>Cytophagales</taxon>
        <taxon>Hymenobacteraceae</taxon>
        <taxon>Hymenobacter</taxon>
    </lineage>
</organism>
<dbReference type="EMBL" id="JADWYK010000015">
    <property type="protein sequence ID" value="MBG8555705.1"/>
    <property type="molecule type" value="Genomic_DNA"/>
</dbReference>
<evidence type="ECO:0000256" key="3">
    <source>
        <dbReference type="ARBA" id="ARBA00022490"/>
    </source>
</evidence>
<dbReference type="InterPro" id="IPR006549">
    <property type="entry name" value="HAD-SF_hydro_IIIA"/>
</dbReference>
<name>A0ABS0L704_9BACT</name>
<evidence type="ECO:0000313" key="8">
    <source>
        <dbReference type="EMBL" id="MBG8555705.1"/>
    </source>
</evidence>